<dbReference type="InterPro" id="IPR055228">
    <property type="entry name" value="Cas9_RuvC"/>
</dbReference>
<evidence type="ECO:0000256" key="7">
    <source>
        <dbReference type="ARBA" id="ARBA00022842"/>
    </source>
</evidence>
<comment type="similarity">
    <text evidence="13">Belongs to the CRISPR-associated Cas9 family.</text>
</comment>
<keyword evidence="7" id="KW-0460">Magnesium</keyword>
<evidence type="ECO:0000313" key="16">
    <source>
        <dbReference type="Proteomes" id="UP000294902"/>
    </source>
</evidence>
<dbReference type="InterPro" id="IPR032239">
    <property type="entry name" value="Cas9-BH"/>
</dbReference>
<keyword evidence="8 13" id="KW-0694">RNA-binding</keyword>
<evidence type="ECO:0000256" key="12">
    <source>
        <dbReference type="ARBA" id="ARBA00046380"/>
    </source>
</evidence>
<dbReference type="InterPro" id="IPR032237">
    <property type="entry name" value="Cas9_PI"/>
</dbReference>
<feature type="active site" description="For RuvC-like nuclease domain" evidence="13">
    <location>
        <position position="12"/>
    </location>
</feature>
<dbReference type="Gene3D" id="1.10.30.50">
    <property type="match status" value="1"/>
</dbReference>
<reference evidence="15 16" key="1">
    <citation type="submission" date="2019-03" db="EMBL/GenBank/DDBJ databases">
        <title>Genomic Encyclopedia of Type Strains, Phase IV (KMG-IV): sequencing the most valuable type-strain genomes for metagenomic binning, comparative biology and taxonomic classification.</title>
        <authorList>
            <person name="Goeker M."/>
        </authorList>
    </citation>
    <scope>NUCLEOTIDE SEQUENCE [LARGE SCALE GENOMIC DNA]</scope>
    <source>
        <strain evidence="15 16">DSM 24629</strain>
    </source>
</reference>
<dbReference type="GO" id="GO:0003723">
    <property type="term" value="F:RNA binding"/>
    <property type="evidence" value="ECO:0007669"/>
    <property type="project" value="UniProtKB-UniRule"/>
</dbReference>
<keyword evidence="6 13" id="KW-0378">Hydrolase</keyword>
<keyword evidence="4" id="KW-0479">Metal-binding</keyword>
<evidence type="ECO:0000256" key="3">
    <source>
        <dbReference type="ARBA" id="ARBA00022722"/>
    </source>
</evidence>
<comment type="subunit">
    <text evidence="12 13">Monomer. Binds crRNA and tracrRNA.</text>
</comment>
<evidence type="ECO:0000256" key="4">
    <source>
        <dbReference type="ARBA" id="ARBA00022723"/>
    </source>
</evidence>
<dbReference type="Gene3D" id="3.30.420.10">
    <property type="entry name" value="Ribonuclease H-like superfamily/Ribonuclease H"/>
    <property type="match status" value="1"/>
</dbReference>
<keyword evidence="10 13" id="KW-0238">DNA-binding</keyword>
<dbReference type="NCBIfam" id="TIGR01865">
    <property type="entry name" value="cas_Csn1"/>
    <property type="match status" value="1"/>
</dbReference>
<evidence type="ECO:0000256" key="11">
    <source>
        <dbReference type="ARBA" id="ARBA00023211"/>
    </source>
</evidence>
<protein>
    <recommendedName>
        <fullName evidence="13">CRISPR-associated endonuclease Cas9</fullName>
        <ecNumber evidence="13">3.1.-.-</ecNumber>
    </recommendedName>
</protein>
<evidence type="ECO:0000256" key="5">
    <source>
        <dbReference type="ARBA" id="ARBA00022759"/>
    </source>
</evidence>
<accession>A0A4R3MK21</accession>
<dbReference type="EC" id="3.1.-.-" evidence="13"/>
<dbReference type="InterPro" id="IPR036397">
    <property type="entry name" value="RNaseH_sf"/>
</dbReference>
<dbReference type="InterPro" id="IPR028629">
    <property type="entry name" value="Cas9"/>
</dbReference>
<feature type="domain" description="HNH Cas9-type" evidence="14">
    <location>
        <begin position="778"/>
        <end position="932"/>
    </location>
</feature>
<evidence type="ECO:0000256" key="6">
    <source>
        <dbReference type="ARBA" id="ARBA00022801"/>
    </source>
</evidence>
<dbReference type="Proteomes" id="UP000294902">
    <property type="component" value="Unassembled WGS sequence"/>
</dbReference>
<dbReference type="PROSITE" id="PS51749">
    <property type="entry name" value="HNH_CAS9"/>
    <property type="match status" value="1"/>
</dbReference>
<dbReference type="HAMAP" id="MF_01480">
    <property type="entry name" value="Cas9"/>
    <property type="match status" value="1"/>
</dbReference>
<dbReference type="Pfam" id="PF22702">
    <property type="entry name" value="Cas9_RuvC"/>
    <property type="match status" value="1"/>
</dbReference>
<dbReference type="InterPro" id="IPR003615">
    <property type="entry name" value="HNH_nuc"/>
</dbReference>
<dbReference type="Pfam" id="PF13395">
    <property type="entry name" value="HNH_4"/>
    <property type="match status" value="1"/>
</dbReference>
<proteinExistence type="inferred from homology"/>
<dbReference type="EMBL" id="SMAL01000005">
    <property type="protein sequence ID" value="TCT14551.1"/>
    <property type="molecule type" value="Genomic_DNA"/>
</dbReference>
<comment type="domain">
    <text evidence="13">Has 2 endonuclease domains. The discontinuous RuvC-like domain cleaves the target DNA noncomplementary to crRNA while the HNH nuclease domain cleaves the target DNA complementary to crRNA.</text>
</comment>
<evidence type="ECO:0000256" key="1">
    <source>
        <dbReference type="ARBA" id="ARBA00001946"/>
    </source>
</evidence>
<dbReference type="Pfam" id="PF16592">
    <property type="entry name" value="Cas9_REC"/>
    <property type="match status" value="1"/>
</dbReference>
<evidence type="ECO:0000256" key="8">
    <source>
        <dbReference type="ARBA" id="ARBA00022884"/>
    </source>
</evidence>
<dbReference type="InterPro" id="IPR032240">
    <property type="entry name" value="Cas9_REC"/>
</dbReference>
<dbReference type="OrthoDB" id="9757607at2"/>
<dbReference type="GO" id="GO:0043571">
    <property type="term" value="P:maintenance of CRISPR repeat elements"/>
    <property type="evidence" value="ECO:0007669"/>
    <property type="project" value="UniProtKB-UniRule"/>
</dbReference>
<gene>
    <name evidence="13" type="primary">cas9</name>
    <name evidence="15" type="ORF">EDC18_10532</name>
</gene>
<sequence length="1352" mass="157733">MKKNERYYVGLDIGTNSVGWAVTDDKYKLYKCNGHKMWGVRLFDEAETAESRRVSRTSRRRLQRRNARIDLFQELMAEEICKVDPGFYQRLEDSKFYMEDKTVVEKHTLFIGDKYNDKDYYSEFPTIFHLRAALIKGEKEYDIRLIYLAIHHILKNRGHFLYQGDKFDTSSSLDESIHEVFDNNDVDTNGIEVTVELVSKIKDVILNERLTKTDKKKKLKYLFGKSKQLESIFGLAIGTKESLEKVFGNPEYKELENDVVKISFSDKVYDEVRHLYEEVLEDRIVLIDNLKKIYDTVLLNGIKKAELSLSESKVELYQKHKEELTTLKKIIKAYSQEEYKRLFSEKDSNSTNYKNYIGDGDKKCSREDFYKTLKALLEKVEDSPVKEYILEEISLDKYLPLQRVKENGVIPYQIHQEELKLILDNASGYLDFLNQTDGKLSVKDKIMKIMTFRIPYYVGPINTYHAGKKNGFAWAVKNSDEKITPWNFDDIIDLEASHDNFIRKMTNKCTYLRGKDVIPKSSLLYSEYTLLNELNNIRCNGEKVSVSTRNKMIDSLFKDTDKKGKVTVKKILEFLKCEGECEGNATITGIDDEVKADLKSYRDFKSVLGEKFNYEMVEDIIKWITLYANEHNSIKKRIKDNYADKLTSSQINKICKLRYKEWGRLSKEFLTEIICDEFTDYSTGEVGNVINAMRNTTNNLMQLLSNKYDYIKQIKEINDLLINPNEEISHEMLDELYVSPGVKRMIWQSILIMEEIKKIMSREPEKIFIETVRSNKANKKRTDTRKKKLLELYSSCKDEVIDWPKEIQGRSDGQLRSKKLYLYYLQMGKCLYTGEKINLDKLMSGEDYDIDHIYPRSKTKDDSFDNLVLVKRVINNEKSDNYPINPAIQAKMKKTWDYLYQKGFISTRKYERLVRKEEFGTNELADFIARQLIETSQSTKAVAEIMQRLYLDSHIIYVKAENVSAFRNDMKFIKVRDINDLHHAKDAYLNIVVGNVFDTKFTRSPANFVKEAGFREYNLSRMYDFLIKRDGYIAWDGRNGDSKKMVDYQMKSNDVRVTRRPTEQKGQLFDLTLHKKGDSKAHSYMGSKTGDLRLADVTKYGGYTSIKIAYLIPYSCDIINKKGARKSISRLTGVPVYLANNVKSVEGFTEYIFSQVPTKSGETIENFKIINVKLRIGSLIKYNGFYYYVGGRTGENFCADNAIQLLLGEDEERYIKEIFKFINNQKENKDLKAEKFSDDITKENNYKLYDALVNKLNSNIYVQSTNNKYDVFNDAKMRNKFCDLVVEEQIKMLLNLLNLLTNKTSTYDFKPLGFGIGRRKLGFNLADVKEFKLINQSITGLFENSLDLLSQL</sequence>
<feature type="active site" description="Proton acceptor for HNH nuclease domain" evidence="13">
    <location>
        <position position="852"/>
    </location>
</feature>
<comment type="caution">
    <text evidence="15">The sequence shown here is derived from an EMBL/GenBank/DDBJ whole genome shotgun (WGS) entry which is preliminary data.</text>
</comment>
<organism evidence="15 16">
    <name type="scientific">Natranaerovirga pectinivora</name>
    <dbReference type="NCBI Taxonomy" id="682400"/>
    <lineage>
        <taxon>Bacteria</taxon>
        <taxon>Bacillati</taxon>
        <taxon>Bacillota</taxon>
        <taxon>Clostridia</taxon>
        <taxon>Lachnospirales</taxon>
        <taxon>Natranaerovirgaceae</taxon>
        <taxon>Natranaerovirga</taxon>
    </lineage>
</organism>
<comment type="similarity">
    <text evidence="2">Belongs to the CRISPR-associated protein Cas9 family. Subtype II-A subfamily.</text>
</comment>
<comment type="caution">
    <text evidence="13">Lacks conserved residue(s) required for the propagation of feature annotation.</text>
</comment>
<evidence type="ECO:0000256" key="2">
    <source>
        <dbReference type="ARBA" id="ARBA00005244"/>
    </source>
</evidence>
<dbReference type="RefSeq" id="WP_132252121.1">
    <property type="nucleotide sequence ID" value="NZ_SMAL01000005.1"/>
</dbReference>
<keyword evidence="3 13" id="KW-0540">Nuclease</keyword>
<dbReference type="Pfam" id="PF16595">
    <property type="entry name" value="Cas9_PI"/>
    <property type="match status" value="1"/>
</dbReference>
<evidence type="ECO:0000256" key="9">
    <source>
        <dbReference type="ARBA" id="ARBA00023118"/>
    </source>
</evidence>
<name>A0A4R3MK21_9FIRM</name>
<keyword evidence="5 13" id="KW-0255">Endonuclease</keyword>
<evidence type="ECO:0000256" key="13">
    <source>
        <dbReference type="HAMAP-Rule" id="MF_01480"/>
    </source>
</evidence>
<dbReference type="Pfam" id="PF16593">
    <property type="entry name" value="Cas9-BH"/>
    <property type="match status" value="1"/>
</dbReference>
<evidence type="ECO:0000256" key="10">
    <source>
        <dbReference type="ARBA" id="ARBA00023125"/>
    </source>
</evidence>
<dbReference type="InterPro" id="IPR033114">
    <property type="entry name" value="HNH_CAS9"/>
</dbReference>
<comment type="cofactor">
    <cofactor evidence="1">
        <name>Mg(2+)</name>
        <dbReference type="ChEBI" id="CHEBI:18420"/>
    </cofactor>
</comment>
<dbReference type="GO" id="GO:0046872">
    <property type="term" value="F:metal ion binding"/>
    <property type="evidence" value="ECO:0007669"/>
    <property type="project" value="UniProtKB-UniRule"/>
</dbReference>
<dbReference type="GO" id="GO:0003677">
    <property type="term" value="F:DNA binding"/>
    <property type="evidence" value="ECO:0007669"/>
    <property type="project" value="UniProtKB-UniRule"/>
</dbReference>
<dbReference type="GO" id="GO:0016787">
    <property type="term" value="F:hydrolase activity"/>
    <property type="evidence" value="ECO:0007669"/>
    <property type="project" value="UniProtKB-KW"/>
</dbReference>
<comment type="function">
    <text evidence="13">CRISPR (clustered regularly interspaced short palindromic repeat) is an adaptive immune system that provides protection against mobile genetic elements (viruses, transposable elements and conjugative plasmids). CRISPR clusters contain spacers, sequences complementary to antecedent mobile elements, and target invading nucleic acids. CRISPR clusters are transcribed and processed into CRISPR RNA (crRNA). In type II CRISPR systems correct processing of pre-crRNA requires a trans-encoded small RNA (tracrRNA), endogenous ribonuclease 3 (rnc) and this protein. The tracrRNA serves as a guide for ribonuclease 3-aided processing of pre-crRNA. Subsequently Cas9/crRNA/tracrRNA endonucleolytically cleaves linear or circular dsDNA target complementary to the spacer; Cas9 is inactive in the absence of the 2 guide RNAs (gRNA). Cas9 recognizes the protospacer adjacent motif (PAM) in the CRISPR repeat sequences to help distinguish self versus nonself, as targets within the bacterial CRISPR locus do not have PAMs. PAM recognition is also required for catalytic activity.</text>
</comment>
<dbReference type="GO" id="GO:0051607">
    <property type="term" value="P:defense response to virus"/>
    <property type="evidence" value="ECO:0007669"/>
    <property type="project" value="UniProtKB-UniRule"/>
</dbReference>
<keyword evidence="16" id="KW-1185">Reference proteome</keyword>
<keyword evidence="11" id="KW-0464">Manganese</keyword>
<evidence type="ECO:0000313" key="15">
    <source>
        <dbReference type="EMBL" id="TCT14551.1"/>
    </source>
</evidence>
<dbReference type="GO" id="GO:0004519">
    <property type="term" value="F:endonuclease activity"/>
    <property type="evidence" value="ECO:0007669"/>
    <property type="project" value="UniProtKB-UniRule"/>
</dbReference>
<keyword evidence="9 13" id="KW-0051">Antiviral defense</keyword>
<evidence type="ECO:0000259" key="14">
    <source>
        <dbReference type="PROSITE" id="PS51749"/>
    </source>
</evidence>